<feature type="domain" description="C2H2-type" evidence="3">
    <location>
        <begin position="189"/>
        <end position="216"/>
    </location>
</feature>
<proteinExistence type="predicted"/>
<feature type="region of interest" description="Disordered" evidence="2">
    <location>
        <begin position="105"/>
        <end position="133"/>
    </location>
</feature>
<feature type="region of interest" description="Disordered" evidence="2">
    <location>
        <begin position="159"/>
        <end position="182"/>
    </location>
</feature>
<feature type="compositionally biased region" description="Low complexity" evidence="2">
    <location>
        <begin position="159"/>
        <end position="179"/>
    </location>
</feature>
<evidence type="ECO:0000259" key="3">
    <source>
        <dbReference type="PROSITE" id="PS50157"/>
    </source>
</evidence>
<dbReference type="InterPro" id="IPR013087">
    <property type="entry name" value="Znf_C2H2_type"/>
</dbReference>
<evidence type="ECO:0000313" key="5">
    <source>
        <dbReference type="Proteomes" id="UP000075883"/>
    </source>
</evidence>
<keyword evidence="1" id="KW-0479">Metal-binding</keyword>
<dbReference type="AlphaFoldDB" id="A0A182MAV9"/>
<dbReference type="PROSITE" id="PS50157">
    <property type="entry name" value="ZINC_FINGER_C2H2_2"/>
    <property type="match status" value="1"/>
</dbReference>
<dbReference type="PROSITE" id="PS00028">
    <property type="entry name" value="ZINC_FINGER_C2H2_1"/>
    <property type="match status" value="1"/>
</dbReference>
<dbReference type="EMBL" id="AXCM01001164">
    <property type="status" value="NOT_ANNOTATED_CDS"/>
    <property type="molecule type" value="Genomic_DNA"/>
</dbReference>
<evidence type="ECO:0000313" key="4">
    <source>
        <dbReference type="EnsemblMetazoa" id="ACUA013789-PA"/>
    </source>
</evidence>
<dbReference type="Proteomes" id="UP000075883">
    <property type="component" value="Unassembled WGS sequence"/>
</dbReference>
<keyword evidence="1" id="KW-0863">Zinc-finger</keyword>
<evidence type="ECO:0000256" key="1">
    <source>
        <dbReference type="PROSITE-ProRule" id="PRU00042"/>
    </source>
</evidence>
<keyword evidence="5" id="KW-1185">Reference proteome</keyword>
<organism evidence="4 5">
    <name type="scientific">Anopheles culicifacies</name>
    <dbReference type="NCBI Taxonomy" id="139723"/>
    <lineage>
        <taxon>Eukaryota</taxon>
        <taxon>Metazoa</taxon>
        <taxon>Ecdysozoa</taxon>
        <taxon>Arthropoda</taxon>
        <taxon>Hexapoda</taxon>
        <taxon>Insecta</taxon>
        <taxon>Pterygota</taxon>
        <taxon>Neoptera</taxon>
        <taxon>Endopterygota</taxon>
        <taxon>Diptera</taxon>
        <taxon>Nematocera</taxon>
        <taxon>Culicoidea</taxon>
        <taxon>Culicidae</taxon>
        <taxon>Anophelinae</taxon>
        <taxon>Anopheles</taxon>
        <taxon>culicifacies species complex</taxon>
    </lineage>
</organism>
<reference evidence="5" key="1">
    <citation type="submission" date="2013-09" db="EMBL/GenBank/DDBJ databases">
        <title>The Genome Sequence of Anopheles culicifacies species A.</title>
        <authorList>
            <consortium name="The Broad Institute Genomics Platform"/>
            <person name="Neafsey D.E."/>
            <person name="Besansky N."/>
            <person name="Howell P."/>
            <person name="Walton C."/>
            <person name="Young S.K."/>
            <person name="Zeng Q."/>
            <person name="Gargeya S."/>
            <person name="Fitzgerald M."/>
            <person name="Haas B."/>
            <person name="Abouelleil A."/>
            <person name="Allen A.W."/>
            <person name="Alvarado L."/>
            <person name="Arachchi H.M."/>
            <person name="Berlin A.M."/>
            <person name="Chapman S.B."/>
            <person name="Gainer-Dewar J."/>
            <person name="Goldberg J."/>
            <person name="Griggs A."/>
            <person name="Gujja S."/>
            <person name="Hansen M."/>
            <person name="Howarth C."/>
            <person name="Imamovic A."/>
            <person name="Ireland A."/>
            <person name="Larimer J."/>
            <person name="McCowan C."/>
            <person name="Murphy C."/>
            <person name="Pearson M."/>
            <person name="Poon T.W."/>
            <person name="Priest M."/>
            <person name="Roberts A."/>
            <person name="Saif S."/>
            <person name="Shea T."/>
            <person name="Sisk P."/>
            <person name="Sykes S."/>
            <person name="Wortman J."/>
            <person name="Nusbaum C."/>
            <person name="Birren B."/>
        </authorList>
    </citation>
    <scope>NUCLEOTIDE SEQUENCE [LARGE SCALE GENOMIC DNA]</scope>
    <source>
        <strain evidence="5">A-37</strain>
    </source>
</reference>
<dbReference type="EnsemblMetazoa" id="ACUA013789-RA">
    <property type="protein sequence ID" value="ACUA013789-PA"/>
    <property type="gene ID" value="ACUA013789"/>
</dbReference>
<dbReference type="Gene3D" id="3.30.160.60">
    <property type="entry name" value="Classic Zinc Finger"/>
    <property type="match status" value="1"/>
</dbReference>
<feature type="compositionally biased region" description="Acidic residues" evidence="2">
    <location>
        <begin position="34"/>
        <end position="55"/>
    </location>
</feature>
<sequence>MKVVEWHKALKEHIQLNHSGSPDGPRAKFSTDTAEPDDDDDDEEEEEDGNNMAEEDEHHVDPDAASSPPAVPPEPPVTSVVGGRASGDLVGSRLQAKCVSLLQLQQQKHQATKMLDDEPEDEEADVASGETPRDLLMASLAPQYVPVKFPYASRSMVISPSAQDGSSNSSSGPSLPTGGTVKDGDLAVYDCSQCPTTFASRDQLERHELHHPPSADAFRCKTTGVPRIPRLCGRVHSA</sequence>
<dbReference type="VEuPathDB" id="VectorBase:ACUA013789"/>
<keyword evidence="1" id="KW-0862">Zinc</keyword>
<dbReference type="GO" id="GO:0008270">
    <property type="term" value="F:zinc ion binding"/>
    <property type="evidence" value="ECO:0007669"/>
    <property type="project" value="UniProtKB-KW"/>
</dbReference>
<dbReference type="STRING" id="139723.A0A182MAV9"/>
<reference evidence="4" key="2">
    <citation type="submission" date="2020-05" db="UniProtKB">
        <authorList>
            <consortium name="EnsemblMetazoa"/>
        </authorList>
    </citation>
    <scope>IDENTIFICATION</scope>
    <source>
        <strain evidence="4">A-37</strain>
    </source>
</reference>
<feature type="region of interest" description="Disordered" evidence="2">
    <location>
        <begin position="13"/>
        <end position="86"/>
    </location>
</feature>
<name>A0A182MAV9_9DIPT</name>
<protein>
    <recommendedName>
        <fullName evidence="3">C2H2-type domain-containing protein</fullName>
    </recommendedName>
</protein>
<evidence type="ECO:0000256" key="2">
    <source>
        <dbReference type="SAM" id="MobiDB-lite"/>
    </source>
</evidence>
<accession>A0A182MAV9</accession>